<evidence type="ECO:0000256" key="5">
    <source>
        <dbReference type="ARBA" id="ARBA00022723"/>
    </source>
</evidence>
<feature type="domain" description="CBM20" evidence="15">
    <location>
        <begin position="489"/>
        <end position="590"/>
    </location>
</feature>
<evidence type="ECO:0000256" key="14">
    <source>
        <dbReference type="SAM" id="SignalP"/>
    </source>
</evidence>
<evidence type="ECO:0000256" key="9">
    <source>
        <dbReference type="ARBA" id="ARBA00023295"/>
    </source>
</evidence>
<dbReference type="SMART" id="SM00642">
    <property type="entry name" value="Aamy"/>
    <property type="match status" value="1"/>
</dbReference>
<dbReference type="SUPFAM" id="SSF51011">
    <property type="entry name" value="Glycosyl hydrolase domain"/>
    <property type="match status" value="1"/>
</dbReference>
<dbReference type="Pfam" id="PF00686">
    <property type="entry name" value="CBM_20"/>
    <property type="match status" value="1"/>
</dbReference>
<gene>
    <name evidence="16" type="ORF">FIBSPDRAFT_922766</name>
</gene>
<evidence type="ECO:0000256" key="4">
    <source>
        <dbReference type="ARBA" id="ARBA00012595"/>
    </source>
</evidence>
<comment type="catalytic activity">
    <reaction evidence="1 12">
        <text>Endohydrolysis of (1-&gt;4)-alpha-D-glucosidic linkages in polysaccharides containing three or more (1-&gt;4)-alpha-linked D-glucose units.</text>
        <dbReference type="EC" id="3.2.1.1"/>
    </reaction>
</comment>
<keyword evidence="6 12" id="KW-0378">Hydrolase</keyword>
<feature type="signal peptide" evidence="14">
    <location>
        <begin position="1"/>
        <end position="19"/>
    </location>
</feature>
<dbReference type="InterPro" id="IPR006046">
    <property type="entry name" value="Alpha_amylase"/>
</dbReference>
<protein>
    <recommendedName>
        <fullName evidence="4 12">Alpha-amylase</fullName>
        <ecNumber evidence="4 12">3.2.1.1</ecNumber>
    </recommendedName>
</protein>
<dbReference type="GO" id="GO:0004556">
    <property type="term" value="F:alpha-amylase activity"/>
    <property type="evidence" value="ECO:0007669"/>
    <property type="project" value="UniProtKB-UniRule"/>
</dbReference>
<organism evidence="16 17">
    <name type="scientific">Athelia psychrophila</name>
    <dbReference type="NCBI Taxonomy" id="1759441"/>
    <lineage>
        <taxon>Eukaryota</taxon>
        <taxon>Fungi</taxon>
        <taxon>Dikarya</taxon>
        <taxon>Basidiomycota</taxon>
        <taxon>Agaricomycotina</taxon>
        <taxon>Agaricomycetes</taxon>
        <taxon>Agaricomycetidae</taxon>
        <taxon>Atheliales</taxon>
        <taxon>Atheliaceae</taxon>
        <taxon>Athelia</taxon>
    </lineage>
</organism>
<evidence type="ECO:0000256" key="3">
    <source>
        <dbReference type="ARBA" id="ARBA00008061"/>
    </source>
</evidence>
<evidence type="ECO:0000256" key="11">
    <source>
        <dbReference type="RuleBase" id="RU003615"/>
    </source>
</evidence>
<dbReference type="GO" id="GO:2001070">
    <property type="term" value="F:starch binding"/>
    <property type="evidence" value="ECO:0007669"/>
    <property type="project" value="InterPro"/>
</dbReference>
<evidence type="ECO:0000256" key="12">
    <source>
        <dbReference type="RuleBase" id="RU361134"/>
    </source>
</evidence>
<feature type="chain" id="PRO_5007868571" description="Alpha-amylase" evidence="14">
    <location>
        <begin position="20"/>
        <end position="590"/>
    </location>
</feature>
<evidence type="ECO:0000256" key="1">
    <source>
        <dbReference type="ARBA" id="ARBA00000548"/>
    </source>
</evidence>
<dbReference type="EMBL" id="KV417738">
    <property type="protein sequence ID" value="KZP07860.1"/>
    <property type="molecule type" value="Genomic_DNA"/>
</dbReference>
<keyword evidence="9 12" id="KW-0326">Glycosidase</keyword>
<keyword evidence="8 12" id="KW-0119">Carbohydrate metabolism</keyword>
<dbReference type="Gene3D" id="2.60.40.10">
    <property type="entry name" value="Immunoglobulins"/>
    <property type="match status" value="1"/>
</dbReference>
<dbReference type="Pfam" id="PF02806">
    <property type="entry name" value="Alpha-amylase_C"/>
    <property type="match status" value="1"/>
</dbReference>
<dbReference type="PANTHER" id="PTHR43447">
    <property type="entry name" value="ALPHA-AMYLASE"/>
    <property type="match status" value="1"/>
</dbReference>
<dbReference type="SUPFAM" id="SSF49452">
    <property type="entry name" value="Starch-binding domain-like"/>
    <property type="match status" value="1"/>
</dbReference>
<comment type="similarity">
    <text evidence="3 11">Belongs to the glycosyl hydrolase 13 family.</text>
</comment>
<evidence type="ECO:0000313" key="16">
    <source>
        <dbReference type="EMBL" id="KZP07860.1"/>
    </source>
</evidence>
<dbReference type="InterPro" id="IPR013784">
    <property type="entry name" value="Carb-bd-like_fold"/>
</dbReference>
<dbReference type="PROSITE" id="PS51166">
    <property type="entry name" value="CBM20"/>
    <property type="match status" value="1"/>
</dbReference>
<evidence type="ECO:0000256" key="13">
    <source>
        <dbReference type="SAM" id="MobiDB-lite"/>
    </source>
</evidence>
<dbReference type="SUPFAM" id="SSF51445">
    <property type="entry name" value="(Trans)glycosidases"/>
    <property type="match status" value="1"/>
</dbReference>
<dbReference type="InterPro" id="IPR017853">
    <property type="entry name" value="GH"/>
</dbReference>
<dbReference type="GO" id="GO:0046872">
    <property type="term" value="F:metal ion binding"/>
    <property type="evidence" value="ECO:0007669"/>
    <property type="project" value="UniProtKB-KW"/>
</dbReference>
<keyword evidence="17" id="KW-1185">Reference proteome</keyword>
<name>A0A165WS59_9AGAM</name>
<feature type="region of interest" description="Disordered" evidence="13">
    <location>
        <begin position="569"/>
        <end position="590"/>
    </location>
</feature>
<dbReference type="SMART" id="SM00632">
    <property type="entry name" value="Aamy_C"/>
    <property type="match status" value="1"/>
</dbReference>
<accession>A0A165WS59</accession>
<dbReference type="SMART" id="SM01065">
    <property type="entry name" value="CBM_2"/>
    <property type="match status" value="1"/>
</dbReference>
<dbReference type="Gene3D" id="2.60.40.1180">
    <property type="entry name" value="Golgi alpha-mannosidase II"/>
    <property type="match status" value="1"/>
</dbReference>
<dbReference type="InterPro" id="IPR013780">
    <property type="entry name" value="Glyco_hydro_b"/>
</dbReference>
<dbReference type="InterPro" id="IPR002044">
    <property type="entry name" value="CBM20"/>
</dbReference>
<keyword evidence="10" id="KW-0624">Polysaccharide degradation</keyword>
<dbReference type="InterPro" id="IPR031319">
    <property type="entry name" value="A-amylase_C"/>
</dbReference>
<dbReference type="OrthoDB" id="550577at2759"/>
<evidence type="ECO:0000256" key="8">
    <source>
        <dbReference type="ARBA" id="ARBA00023277"/>
    </source>
</evidence>
<evidence type="ECO:0000313" key="17">
    <source>
        <dbReference type="Proteomes" id="UP000076532"/>
    </source>
</evidence>
<comment type="cofactor">
    <cofactor evidence="2">
        <name>Ca(2+)</name>
        <dbReference type="ChEBI" id="CHEBI:29108"/>
    </cofactor>
</comment>
<evidence type="ECO:0000256" key="7">
    <source>
        <dbReference type="ARBA" id="ARBA00022837"/>
    </source>
</evidence>
<evidence type="ECO:0000256" key="2">
    <source>
        <dbReference type="ARBA" id="ARBA00001913"/>
    </source>
</evidence>
<keyword evidence="14" id="KW-0732">Signal</keyword>
<dbReference type="Gene3D" id="3.20.20.80">
    <property type="entry name" value="Glycosidases"/>
    <property type="match status" value="1"/>
</dbReference>
<sequence length="590" mass="61697">MHPAYIVGGVFSVLLPALAAPATGNNMQARYPTTGQSKDVIIQLFQWNWNSVAAECTTFIGPAGYGFAQVSPAQESIQGAQWSSSYSPVSYIIDNKLGTRAEYEAMVSACNAAGVGVIADAVLNHMSGSAFGEPGDAAGSTFSTFAYPAVPWVADNFHYCGDGNDGSGDSNWVDDYTNRTNVQQCELGGLEDLATDTASVRTIQAAYLNDLMSLGVKGFRFDAATWIAAADLAAIVGQLKTKATYITQETHWIEDCPILPTEYTSIGDAQEFRYVVALKAAFLGSSSSISTLENLNSQGWVDGSVANVFVATHDTERDGTSLIYSSPDNTYITASVFSLAHSYGTPTILSSYSFSDTNAGAPNSNTGVCSGSGGLDGWNCQHRYVAITGMVGFHNTASASAVVNWAAGSDQQIAFGRGSVAFVAINNDVQPWSQAFATGLPAGIYCDVIHGSVVSGVCSSVAYTVSSSGILNITVSARDAIAVHTNAVVKASTVSSVTFKEVETTSNGDNVLVVGSISQLGSWGASAAIPMTAYGYPTWSTTLNLPASTAFEYKFVKLLANGTAVFEDGDNRSATTPTAGGSLTISDTWQ</sequence>
<dbReference type="InterPro" id="IPR013783">
    <property type="entry name" value="Ig-like_fold"/>
</dbReference>
<evidence type="ECO:0000259" key="15">
    <source>
        <dbReference type="PROSITE" id="PS51166"/>
    </source>
</evidence>
<reference evidence="16 17" key="1">
    <citation type="journal article" date="2016" name="Mol. Biol. Evol.">
        <title>Comparative Genomics of Early-Diverging Mushroom-Forming Fungi Provides Insights into the Origins of Lignocellulose Decay Capabilities.</title>
        <authorList>
            <person name="Nagy L.G."/>
            <person name="Riley R."/>
            <person name="Tritt A."/>
            <person name="Adam C."/>
            <person name="Daum C."/>
            <person name="Floudas D."/>
            <person name="Sun H."/>
            <person name="Yadav J.S."/>
            <person name="Pangilinan J."/>
            <person name="Larsson K.H."/>
            <person name="Matsuura K."/>
            <person name="Barry K."/>
            <person name="Labutti K."/>
            <person name="Kuo R."/>
            <person name="Ohm R.A."/>
            <person name="Bhattacharya S.S."/>
            <person name="Shirouzu T."/>
            <person name="Yoshinaga Y."/>
            <person name="Martin F.M."/>
            <person name="Grigoriev I.V."/>
            <person name="Hibbett D.S."/>
        </authorList>
    </citation>
    <scope>NUCLEOTIDE SEQUENCE [LARGE SCALE GENOMIC DNA]</scope>
    <source>
        <strain evidence="16 17">CBS 109695</strain>
    </source>
</reference>
<dbReference type="STRING" id="436010.A0A165WS59"/>
<dbReference type="InterPro" id="IPR006048">
    <property type="entry name" value="A-amylase/branching_C"/>
</dbReference>
<proteinExistence type="inferred from homology"/>
<dbReference type="EC" id="3.2.1.1" evidence="4 12"/>
<feature type="compositionally biased region" description="Polar residues" evidence="13">
    <location>
        <begin position="572"/>
        <end position="590"/>
    </location>
</feature>
<dbReference type="AlphaFoldDB" id="A0A165WS59"/>
<evidence type="ECO:0000256" key="6">
    <source>
        <dbReference type="ARBA" id="ARBA00022801"/>
    </source>
</evidence>
<dbReference type="CDD" id="cd11317">
    <property type="entry name" value="AmyAc_bac_euk_AmyA"/>
    <property type="match status" value="1"/>
</dbReference>
<keyword evidence="5" id="KW-0479">Metal-binding</keyword>
<dbReference type="InterPro" id="IPR006047">
    <property type="entry name" value="GH13_cat_dom"/>
</dbReference>
<dbReference type="Proteomes" id="UP000076532">
    <property type="component" value="Unassembled WGS sequence"/>
</dbReference>
<evidence type="ECO:0000256" key="10">
    <source>
        <dbReference type="ARBA" id="ARBA00023326"/>
    </source>
</evidence>
<dbReference type="GO" id="GO:0000272">
    <property type="term" value="P:polysaccharide catabolic process"/>
    <property type="evidence" value="ECO:0007669"/>
    <property type="project" value="UniProtKB-KW"/>
</dbReference>
<keyword evidence="7" id="KW-0106">Calcium</keyword>
<dbReference type="Pfam" id="PF00128">
    <property type="entry name" value="Alpha-amylase"/>
    <property type="match status" value="1"/>
</dbReference>
<dbReference type="PRINTS" id="PR00110">
    <property type="entry name" value="ALPHAAMYLASE"/>
</dbReference>